<keyword evidence="2" id="KW-0805">Transcription regulation</keyword>
<evidence type="ECO:0000313" key="7">
    <source>
        <dbReference type="Proteomes" id="UP000622547"/>
    </source>
</evidence>
<evidence type="ECO:0000256" key="4">
    <source>
        <dbReference type="ARBA" id="ARBA00023163"/>
    </source>
</evidence>
<dbReference type="CDD" id="cd08414">
    <property type="entry name" value="PBP2_LTTR_aromatics_like"/>
    <property type="match status" value="1"/>
</dbReference>
<dbReference type="GO" id="GO:0003677">
    <property type="term" value="F:DNA binding"/>
    <property type="evidence" value="ECO:0007669"/>
    <property type="project" value="UniProtKB-KW"/>
</dbReference>
<dbReference type="SUPFAM" id="SSF53850">
    <property type="entry name" value="Periplasmic binding protein-like II"/>
    <property type="match status" value="1"/>
</dbReference>
<dbReference type="GO" id="GO:0003700">
    <property type="term" value="F:DNA-binding transcription factor activity"/>
    <property type="evidence" value="ECO:0007669"/>
    <property type="project" value="InterPro"/>
</dbReference>
<dbReference type="RefSeq" id="WP_204071517.1">
    <property type="nucleotide sequence ID" value="NZ_BAABHI010000012.1"/>
</dbReference>
<keyword evidence="3" id="KW-0238">DNA-binding</keyword>
<dbReference type="GO" id="GO:0032993">
    <property type="term" value="C:protein-DNA complex"/>
    <property type="evidence" value="ECO:0007669"/>
    <property type="project" value="TreeGrafter"/>
</dbReference>
<dbReference type="SUPFAM" id="SSF46785">
    <property type="entry name" value="Winged helix' DNA-binding domain"/>
    <property type="match status" value="1"/>
</dbReference>
<sequence length="307" mass="33582">MTLRIHQLECFIAVAEHGHVTRAAQSLFMTQPALSSQIRALEDELGVALFSRHAKGVDLTPAGEAFLPHVRASLLELEHAVDAARAAATGVHSVVRVGLIVGTQVDVISRVLRAFRQVAPGSRIEFVEYTFDKPSAGLRAGETDVAFVVLPMHEEDLSFMPLEQPGVIATLFDEHPLSDRSSVSIGEILEEPWVCADTPDEICRDYWLAASHRVAPPVVHHRVRTMDKFIQLVAAAEAVGIAPAWVERHYRGRPVRFVPVSDVESPTVALAWREGEDAFPAVVRMRAAARAALGPSNDLRPVEHQSA</sequence>
<dbReference type="Pfam" id="PF00126">
    <property type="entry name" value="HTH_1"/>
    <property type="match status" value="1"/>
</dbReference>
<keyword evidence="7" id="KW-1185">Reference proteome</keyword>
<evidence type="ECO:0000256" key="3">
    <source>
        <dbReference type="ARBA" id="ARBA00023125"/>
    </source>
</evidence>
<dbReference type="PRINTS" id="PR00039">
    <property type="entry name" value="HTHLYSR"/>
</dbReference>
<dbReference type="Pfam" id="PF03466">
    <property type="entry name" value="LysR_substrate"/>
    <property type="match status" value="1"/>
</dbReference>
<organism evidence="6 7">
    <name type="scientific">Planotetraspora phitsanulokensis</name>
    <dbReference type="NCBI Taxonomy" id="575192"/>
    <lineage>
        <taxon>Bacteria</taxon>
        <taxon>Bacillati</taxon>
        <taxon>Actinomycetota</taxon>
        <taxon>Actinomycetes</taxon>
        <taxon>Streptosporangiales</taxon>
        <taxon>Streptosporangiaceae</taxon>
        <taxon>Planotetraspora</taxon>
    </lineage>
</organism>
<dbReference type="InterPro" id="IPR036388">
    <property type="entry name" value="WH-like_DNA-bd_sf"/>
</dbReference>
<accession>A0A8J3U492</accession>
<dbReference type="PANTHER" id="PTHR30346:SF0">
    <property type="entry name" value="HCA OPERON TRANSCRIPTIONAL ACTIVATOR HCAR"/>
    <property type="match status" value="1"/>
</dbReference>
<feature type="domain" description="HTH lysR-type" evidence="5">
    <location>
        <begin position="1"/>
        <end position="60"/>
    </location>
</feature>
<dbReference type="InterPro" id="IPR036390">
    <property type="entry name" value="WH_DNA-bd_sf"/>
</dbReference>
<reference evidence="6 7" key="1">
    <citation type="submission" date="2021-01" db="EMBL/GenBank/DDBJ databases">
        <title>Whole genome shotgun sequence of Planotetraspora phitsanulokensis NBRC 104273.</title>
        <authorList>
            <person name="Komaki H."/>
            <person name="Tamura T."/>
        </authorList>
    </citation>
    <scope>NUCLEOTIDE SEQUENCE [LARGE SCALE GENOMIC DNA]</scope>
    <source>
        <strain evidence="6 7">NBRC 104273</strain>
    </source>
</reference>
<dbReference type="InterPro" id="IPR005119">
    <property type="entry name" value="LysR_subst-bd"/>
</dbReference>
<dbReference type="Gene3D" id="3.40.190.10">
    <property type="entry name" value="Periplasmic binding protein-like II"/>
    <property type="match status" value="2"/>
</dbReference>
<evidence type="ECO:0000256" key="2">
    <source>
        <dbReference type="ARBA" id="ARBA00023015"/>
    </source>
</evidence>
<proteinExistence type="inferred from homology"/>
<dbReference type="EMBL" id="BOOP01000003">
    <property type="protein sequence ID" value="GII35789.1"/>
    <property type="molecule type" value="Genomic_DNA"/>
</dbReference>
<comment type="similarity">
    <text evidence="1">Belongs to the LysR transcriptional regulatory family.</text>
</comment>
<keyword evidence="4" id="KW-0804">Transcription</keyword>
<evidence type="ECO:0000313" key="6">
    <source>
        <dbReference type="EMBL" id="GII35789.1"/>
    </source>
</evidence>
<name>A0A8J3U492_9ACTN</name>
<evidence type="ECO:0000256" key="1">
    <source>
        <dbReference type="ARBA" id="ARBA00009437"/>
    </source>
</evidence>
<dbReference type="PANTHER" id="PTHR30346">
    <property type="entry name" value="TRANSCRIPTIONAL DUAL REGULATOR HCAR-RELATED"/>
    <property type="match status" value="1"/>
</dbReference>
<dbReference type="InterPro" id="IPR000847">
    <property type="entry name" value="LysR_HTH_N"/>
</dbReference>
<protein>
    <recommendedName>
        <fullName evidence="5">HTH lysR-type domain-containing protein</fullName>
    </recommendedName>
</protein>
<dbReference type="AlphaFoldDB" id="A0A8J3U492"/>
<dbReference type="Proteomes" id="UP000622547">
    <property type="component" value="Unassembled WGS sequence"/>
</dbReference>
<evidence type="ECO:0000259" key="5">
    <source>
        <dbReference type="PROSITE" id="PS50931"/>
    </source>
</evidence>
<comment type="caution">
    <text evidence="6">The sequence shown here is derived from an EMBL/GenBank/DDBJ whole genome shotgun (WGS) entry which is preliminary data.</text>
</comment>
<dbReference type="FunFam" id="1.10.10.10:FF:000001">
    <property type="entry name" value="LysR family transcriptional regulator"/>
    <property type="match status" value="1"/>
</dbReference>
<dbReference type="PROSITE" id="PS50931">
    <property type="entry name" value="HTH_LYSR"/>
    <property type="match status" value="1"/>
</dbReference>
<dbReference type="Gene3D" id="1.10.10.10">
    <property type="entry name" value="Winged helix-like DNA-binding domain superfamily/Winged helix DNA-binding domain"/>
    <property type="match status" value="1"/>
</dbReference>
<gene>
    <name evidence="6" type="ORF">Pph01_07920</name>
</gene>